<dbReference type="Gene3D" id="3.40.50.1820">
    <property type="entry name" value="alpha/beta hydrolase"/>
    <property type="match status" value="1"/>
</dbReference>
<dbReference type="EMBL" id="JBBMQU010000008">
    <property type="protein sequence ID" value="MEM5550395.1"/>
    <property type="molecule type" value="Genomic_DNA"/>
</dbReference>
<keyword evidence="3" id="KW-0378">Hydrolase</keyword>
<evidence type="ECO:0000256" key="1">
    <source>
        <dbReference type="ARBA" id="ARBA00007169"/>
    </source>
</evidence>
<accession>A0ABU9U029</accession>
<evidence type="ECO:0000259" key="2">
    <source>
        <dbReference type="Pfam" id="PF00975"/>
    </source>
</evidence>
<dbReference type="Pfam" id="PF00975">
    <property type="entry name" value="Thioesterase"/>
    <property type="match status" value="1"/>
</dbReference>
<gene>
    <name evidence="3" type="ORF">WNY63_06605</name>
</gene>
<keyword evidence="4" id="KW-1185">Reference proteome</keyword>
<organism evidence="3 4">
    <name type="scientific">Pseudoalteromonas neustonica</name>
    <dbReference type="NCBI Taxonomy" id="1840331"/>
    <lineage>
        <taxon>Bacteria</taxon>
        <taxon>Pseudomonadati</taxon>
        <taxon>Pseudomonadota</taxon>
        <taxon>Gammaproteobacteria</taxon>
        <taxon>Alteromonadales</taxon>
        <taxon>Pseudoalteromonadaceae</taxon>
        <taxon>Pseudoalteromonas</taxon>
    </lineage>
</organism>
<evidence type="ECO:0000313" key="3">
    <source>
        <dbReference type="EMBL" id="MEM5550395.1"/>
    </source>
</evidence>
<reference evidence="3 4" key="1">
    <citation type="submission" date="2024-03" db="EMBL/GenBank/DDBJ databases">
        <title>Community enrichment and isolation of bacterial strains for fucoidan degradation.</title>
        <authorList>
            <person name="Sichert A."/>
        </authorList>
    </citation>
    <scope>NUCLEOTIDE SEQUENCE [LARGE SCALE GENOMIC DNA]</scope>
    <source>
        <strain evidence="3 4">AS81</strain>
    </source>
</reference>
<dbReference type="RefSeq" id="WP_342883586.1">
    <property type="nucleotide sequence ID" value="NZ_JBBMQU010000008.1"/>
</dbReference>
<name>A0ABU9U029_9GAMM</name>
<evidence type="ECO:0000313" key="4">
    <source>
        <dbReference type="Proteomes" id="UP001388366"/>
    </source>
</evidence>
<comment type="similarity">
    <text evidence="1">Belongs to the thioesterase family.</text>
</comment>
<dbReference type="InterPro" id="IPR001031">
    <property type="entry name" value="Thioesterase"/>
</dbReference>
<dbReference type="PANTHER" id="PTHR11487">
    <property type="entry name" value="THIOESTERASE"/>
    <property type="match status" value="1"/>
</dbReference>
<dbReference type="SUPFAM" id="SSF53474">
    <property type="entry name" value="alpha/beta-Hydrolases"/>
    <property type="match status" value="1"/>
</dbReference>
<dbReference type="InterPro" id="IPR029058">
    <property type="entry name" value="AB_hydrolase_fold"/>
</dbReference>
<protein>
    <submittedName>
        <fullName evidence="3">Alpha/beta fold hydrolase</fullName>
    </submittedName>
</protein>
<sequence length="241" mass="26731">MMKPEITLYCLPCAGSSVAMYQRWGSSLAANINVVGIELSGRGSRFSEPLKTTFSDMVDDIILKLPVEFPARFALFGHSMGGLLAYGVCLKLVQQNRPLPEHLFVSACAAPTHRNNQRFTNLDTHESIIEDLKCLGGTPKEVFEHPDLLDMVVAIFAADIAVCLSFKYQPHPLLKVPVSVLAGDQDSMTEQHYLAWQDITNSVIDYRIFCGGHFYLQPQQDALLAYITNKLTHSTAIARSL</sequence>
<proteinExistence type="inferred from homology"/>
<dbReference type="GO" id="GO:0016787">
    <property type="term" value="F:hydrolase activity"/>
    <property type="evidence" value="ECO:0007669"/>
    <property type="project" value="UniProtKB-KW"/>
</dbReference>
<comment type="caution">
    <text evidence="3">The sequence shown here is derived from an EMBL/GenBank/DDBJ whole genome shotgun (WGS) entry which is preliminary data.</text>
</comment>
<dbReference type="PANTHER" id="PTHR11487:SF0">
    <property type="entry name" value="S-ACYL FATTY ACID SYNTHASE THIOESTERASE, MEDIUM CHAIN"/>
    <property type="match status" value="1"/>
</dbReference>
<dbReference type="Proteomes" id="UP001388366">
    <property type="component" value="Unassembled WGS sequence"/>
</dbReference>
<dbReference type="InterPro" id="IPR012223">
    <property type="entry name" value="TEII"/>
</dbReference>
<feature type="domain" description="Thioesterase" evidence="2">
    <location>
        <begin position="7"/>
        <end position="229"/>
    </location>
</feature>